<dbReference type="Proteomes" id="UP000001505">
    <property type="component" value="Chromosome"/>
</dbReference>
<protein>
    <submittedName>
        <fullName evidence="2">Putative membrane protein</fullName>
    </submittedName>
</protein>
<evidence type="ECO:0000256" key="1">
    <source>
        <dbReference type="SAM" id="SignalP"/>
    </source>
</evidence>
<dbReference type="EMBL" id="CP001928">
    <property type="protein sequence ID" value="ADI37440.1"/>
    <property type="molecule type" value="Genomic_DNA"/>
</dbReference>
<dbReference type="Pfam" id="PF05150">
    <property type="entry name" value="Legionella_OMP"/>
    <property type="match status" value="1"/>
</dbReference>
<dbReference type="InterPro" id="IPR036709">
    <property type="entry name" value="Autotransporte_beta_dom_sf"/>
</dbReference>
<keyword evidence="1" id="KW-0732">Signal</keyword>
<feature type="signal peptide" evidence="1">
    <location>
        <begin position="1"/>
        <end position="24"/>
    </location>
</feature>
<dbReference type="OrthoDB" id="238349at2"/>
<dbReference type="HOGENOM" id="CLU_741765_0_0_0"/>
<gene>
    <name evidence="2" type="primary">ompA3</name>
    <name evidence="2" type="ordered locus">wcw_0064</name>
</gene>
<organism evidence="2 3">
    <name type="scientific">Waddlia chondrophila (strain ATCC VR-1470 / WSU 86-1044)</name>
    <dbReference type="NCBI Taxonomy" id="716544"/>
    <lineage>
        <taxon>Bacteria</taxon>
        <taxon>Pseudomonadati</taxon>
        <taxon>Chlamydiota</taxon>
        <taxon>Chlamydiia</taxon>
        <taxon>Parachlamydiales</taxon>
        <taxon>Waddliaceae</taxon>
        <taxon>Waddlia</taxon>
    </lineage>
</organism>
<keyword evidence="3" id="KW-1185">Reference proteome</keyword>
<dbReference type="InterPro" id="IPR007825">
    <property type="entry name" value="Major_OMP_Legionella"/>
</dbReference>
<proteinExistence type="predicted"/>
<sequence>MSWKKWIVALSTVVFSTQFSPANAGSYSSCDTGSDCGFSFCDSDPCEGWSIYADYLYWRPRKCDLDYAITYIENGSELQEAFATGLSGICPSYDSGFRIGILKAFGDLDFGVHYTWFRSKDGSSINNVGEDFLILPTKIGSASLFVTDGIQLAASDYKIELNQVDVELGYHLELSDCLAARLFSGFRYANIKQTQDSVYSSNINDQFAESSLNQVDVIHQKADLDFYGLYVGNKASYKICDCFDFFGGLSLGIGVGEVSQDFDHKGKSIGGTDYTQADLVNESCWKSIAVLDLNVGITFPLCNVCCTDLAFSVGYEFHQWFNLGGFTSLSRTVDSEGEAAGRGLVSSNCCDLGFDGLFVRLSAAF</sequence>
<dbReference type="AlphaFoldDB" id="D6YTH9"/>
<dbReference type="KEGG" id="wch:wcw_0064"/>
<reference evidence="2 3" key="1">
    <citation type="journal article" date="2010" name="PLoS ONE">
        <title>The Waddlia genome: a window into chlamydial biology.</title>
        <authorList>
            <person name="Bertelli C."/>
            <person name="Collyn F."/>
            <person name="Croxatto A."/>
            <person name="Ruckert C."/>
            <person name="Polkinghorne A."/>
            <person name="Kebbi-Beghdadi C."/>
            <person name="Goesmann A."/>
            <person name="Vaughan L."/>
            <person name="Greub G."/>
        </authorList>
    </citation>
    <scope>NUCLEOTIDE SEQUENCE [LARGE SCALE GENOMIC DNA]</scope>
    <source>
        <strain evidence="3">ATCC VR-1470 / WSU 86-1044</strain>
    </source>
</reference>
<dbReference type="STRING" id="716544.wcw_0064"/>
<accession>D6YTH9</accession>
<name>D6YTH9_WADCW</name>
<dbReference type="RefSeq" id="WP_013181168.1">
    <property type="nucleotide sequence ID" value="NC_014225.1"/>
</dbReference>
<dbReference type="SUPFAM" id="SSF103515">
    <property type="entry name" value="Autotransporter"/>
    <property type="match status" value="1"/>
</dbReference>
<evidence type="ECO:0000313" key="3">
    <source>
        <dbReference type="Proteomes" id="UP000001505"/>
    </source>
</evidence>
<evidence type="ECO:0000313" key="2">
    <source>
        <dbReference type="EMBL" id="ADI37440.1"/>
    </source>
</evidence>
<feature type="chain" id="PRO_5003091127" evidence="1">
    <location>
        <begin position="25"/>
        <end position="365"/>
    </location>
</feature>